<protein>
    <submittedName>
        <fullName evidence="1">Uncharacterized protein</fullName>
    </submittedName>
</protein>
<dbReference type="AlphaFoldDB" id="A0A4W5N2L6"/>
<dbReference type="STRING" id="62062.ENSHHUP00000043850"/>
<evidence type="ECO:0000313" key="2">
    <source>
        <dbReference type="Proteomes" id="UP000314982"/>
    </source>
</evidence>
<reference evidence="1" key="3">
    <citation type="submission" date="2025-09" db="UniProtKB">
        <authorList>
            <consortium name="Ensembl"/>
        </authorList>
    </citation>
    <scope>IDENTIFICATION</scope>
</reference>
<organism evidence="1 2">
    <name type="scientific">Hucho hucho</name>
    <name type="common">huchen</name>
    <dbReference type="NCBI Taxonomy" id="62062"/>
    <lineage>
        <taxon>Eukaryota</taxon>
        <taxon>Metazoa</taxon>
        <taxon>Chordata</taxon>
        <taxon>Craniata</taxon>
        <taxon>Vertebrata</taxon>
        <taxon>Euteleostomi</taxon>
        <taxon>Actinopterygii</taxon>
        <taxon>Neopterygii</taxon>
        <taxon>Teleostei</taxon>
        <taxon>Protacanthopterygii</taxon>
        <taxon>Salmoniformes</taxon>
        <taxon>Salmonidae</taxon>
        <taxon>Salmoninae</taxon>
        <taxon>Hucho</taxon>
    </lineage>
</organism>
<keyword evidence="2" id="KW-1185">Reference proteome</keyword>
<accession>A0A4W5N2L6</accession>
<evidence type="ECO:0000313" key="1">
    <source>
        <dbReference type="Ensembl" id="ENSHHUP00000043850.1"/>
    </source>
</evidence>
<sequence>MCCFPPLTLWLNGFNSTDEHVGFIASARICVSQRKVLQIDDPVQRLLVQLHNIIYITQLPPALQHSVKRRAIERFKKSLFHYGSSPYNLKVELNKLLQGVSRANGVGLCQLRLVVSGPVFWRRSSRCCQAR</sequence>
<name>A0A4W5N2L6_9TELE</name>
<proteinExistence type="predicted"/>
<dbReference type="Proteomes" id="UP000314982">
    <property type="component" value="Unassembled WGS sequence"/>
</dbReference>
<reference evidence="2" key="1">
    <citation type="submission" date="2018-06" db="EMBL/GenBank/DDBJ databases">
        <title>Genome assembly of Danube salmon.</title>
        <authorList>
            <person name="Macqueen D.J."/>
            <person name="Gundappa M.K."/>
        </authorList>
    </citation>
    <scope>NUCLEOTIDE SEQUENCE [LARGE SCALE GENOMIC DNA]</scope>
</reference>
<dbReference type="Ensembl" id="ENSHHUT00000045493.1">
    <property type="protein sequence ID" value="ENSHHUP00000043850.1"/>
    <property type="gene ID" value="ENSHHUG00000026897.1"/>
</dbReference>
<dbReference type="GeneTree" id="ENSGT00960000191084"/>
<reference evidence="1" key="2">
    <citation type="submission" date="2025-08" db="UniProtKB">
        <authorList>
            <consortium name="Ensembl"/>
        </authorList>
    </citation>
    <scope>IDENTIFICATION</scope>
</reference>